<evidence type="ECO:0000256" key="4">
    <source>
        <dbReference type="ARBA" id="ARBA00022737"/>
    </source>
</evidence>
<dbReference type="SUPFAM" id="SSF57667">
    <property type="entry name" value="beta-beta-alpha zinc fingers"/>
    <property type="match status" value="2"/>
</dbReference>
<dbReference type="SMART" id="SM00355">
    <property type="entry name" value="ZnF_C2H2"/>
    <property type="match status" value="3"/>
</dbReference>
<dbReference type="InterPro" id="IPR036236">
    <property type="entry name" value="Znf_C2H2_sf"/>
</dbReference>
<comment type="subcellular location">
    <subcellularLocation>
        <location evidence="1">Nucleus</location>
    </subcellularLocation>
</comment>
<dbReference type="InterPro" id="IPR050806">
    <property type="entry name" value="pacC/RIM101"/>
</dbReference>
<evidence type="ECO:0000256" key="9">
    <source>
        <dbReference type="PROSITE-ProRule" id="PRU00042"/>
    </source>
</evidence>
<dbReference type="PANTHER" id="PTHR47257:SF1">
    <property type="entry name" value="PH-RESPONSE TRANSCRIPTION FACTOR PACC_RIM101"/>
    <property type="match status" value="1"/>
</dbReference>
<evidence type="ECO:0000259" key="11">
    <source>
        <dbReference type="PROSITE" id="PS50157"/>
    </source>
</evidence>
<feature type="compositionally biased region" description="Low complexity" evidence="10">
    <location>
        <begin position="32"/>
        <end position="92"/>
    </location>
</feature>
<dbReference type="PROSITE" id="PS00028">
    <property type="entry name" value="ZINC_FINGER_C2H2_1"/>
    <property type="match status" value="2"/>
</dbReference>
<keyword evidence="4" id="KW-0677">Repeat</keyword>
<evidence type="ECO:0000256" key="8">
    <source>
        <dbReference type="ARBA" id="ARBA00038089"/>
    </source>
</evidence>
<keyword evidence="13" id="KW-1185">Reference proteome</keyword>
<dbReference type="Gene3D" id="3.30.160.60">
    <property type="entry name" value="Classic Zinc Finger"/>
    <property type="match status" value="2"/>
</dbReference>
<feature type="region of interest" description="Disordered" evidence="10">
    <location>
        <begin position="234"/>
        <end position="296"/>
    </location>
</feature>
<reference evidence="12 13" key="1">
    <citation type="submission" date="2024-03" db="EMBL/GenBank/DDBJ databases">
        <title>Genome-scale model development and genomic sequencing of the oleaginous clade Lipomyces.</title>
        <authorList>
            <consortium name="Lawrence Berkeley National Laboratory"/>
            <person name="Czajka J.J."/>
            <person name="Han Y."/>
            <person name="Kim J."/>
            <person name="Mondo S.J."/>
            <person name="Hofstad B.A."/>
            <person name="Robles A."/>
            <person name="Haridas S."/>
            <person name="Riley R."/>
            <person name="LaButti K."/>
            <person name="Pangilinan J."/>
            <person name="Andreopoulos W."/>
            <person name="Lipzen A."/>
            <person name="Yan J."/>
            <person name="Wang M."/>
            <person name="Ng V."/>
            <person name="Grigoriev I.V."/>
            <person name="Spatafora J.W."/>
            <person name="Magnuson J.K."/>
            <person name="Baker S.E."/>
            <person name="Pomraning K.R."/>
        </authorList>
    </citation>
    <scope>NUCLEOTIDE SEQUENCE [LARGE SCALE GENOMIC DNA]</scope>
    <source>
        <strain evidence="12 13">Phaff 52-87</strain>
    </source>
</reference>
<sequence>MSSVANFMPAASYPSISSLVVDHASAGFAAAASSSSTSPTSSTASVATSSSGGRLSTTSSYSSAANSPTYKLAQDSTSPAAAQSSSGSSAQSVRQPASPSDGLSCQWGACSETFASAEDLYNHLCDHHVGRKSTNNLCLTCAWGSCRTSTVKRDHITSHLRVHVPLKPHRCDFCSKPFKRPQDLKKHVKTHADDSAFSDNSRPHRSSQVSGAAWNARESSSSSNEEYSTYTVGYSHLPLPNPDNAHQQSQHYSIPVSHHDNTGFYVPPLATHQQPQQQQQPQYASTASGVPPSYQHEYAPPPFAGLHGDMPRKRVFDAANDFVEDVKRHRVAPVYGQDMASRLSALEALVGVVPPSTEYAGNYQSQNHSHYPLPLSQISQPPAQHPTTLPALKTKQEMLEADHFLNQLSTSLYSSSSHPAPLQSSYSSISAPSGPHPQHQQPLMSSSSAQTQPLQPASFTPISNSSPHLTPYASIQVQSSSGLYPSLPAVVGTEHHQSYPSIGSRFDIDPTRRFSVGALQKSAVKDAKAAPEEESERQIDDLVEGINSKLDLSKSDKADFELSDRQRKMHILVIERLRTVVRNMMVSIDV</sequence>
<evidence type="ECO:0000256" key="6">
    <source>
        <dbReference type="ARBA" id="ARBA00022833"/>
    </source>
</evidence>
<keyword evidence="5 9" id="KW-0863">Zinc-finger</keyword>
<comment type="caution">
    <text evidence="12">The sequence shown here is derived from an EMBL/GenBank/DDBJ whole genome shotgun (WGS) entry which is preliminary data.</text>
</comment>
<dbReference type="RefSeq" id="XP_064769860.1">
    <property type="nucleotide sequence ID" value="XM_064909449.1"/>
</dbReference>
<evidence type="ECO:0000256" key="3">
    <source>
        <dbReference type="ARBA" id="ARBA00022723"/>
    </source>
</evidence>
<evidence type="ECO:0000313" key="13">
    <source>
        <dbReference type="Proteomes" id="UP001498771"/>
    </source>
</evidence>
<evidence type="ECO:0000256" key="1">
    <source>
        <dbReference type="ARBA" id="ARBA00004123"/>
    </source>
</evidence>
<keyword evidence="3" id="KW-0479">Metal-binding</keyword>
<feature type="compositionally biased region" description="Polar residues" evidence="10">
    <location>
        <begin position="438"/>
        <end position="465"/>
    </location>
</feature>
<keyword evidence="6" id="KW-0862">Zinc</keyword>
<feature type="domain" description="C2H2-type" evidence="11">
    <location>
        <begin position="103"/>
        <end position="133"/>
    </location>
</feature>
<protein>
    <recommendedName>
        <fullName evidence="11">C2H2-type domain-containing protein</fullName>
    </recommendedName>
</protein>
<dbReference type="GeneID" id="90034961"/>
<proteinExistence type="inferred from homology"/>
<evidence type="ECO:0000256" key="2">
    <source>
        <dbReference type="ARBA" id="ARBA00022491"/>
    </source>
</evidence>
<feature type="compositionally biased region" description="Low complexity" evidence="10">
    <location>
        <begin position="273"/>
        <end position="282"/>
    </location>
</feature>
<keyword evidence="7" id="KW-0539">Nucleus</keyword>
<accession>A0ABR1FAE2</accession>
<dbReference type="Proteomes" id="UP001498771">
    <property type="component" value="Unassembled WGS sequence"/>
</dbReference>
<feature type="region of interest" description="Disordered" evidence="10">
    <location>
        <begin position="416"/>
        <end position="465"/>
    </location>
</feature>
<dbReference type="PROSITE" id="PS50157">
    <property type="entry name" value="ZINC_FINGER_C2H2_2"/>
    <property type="match status" value="3"/>
</dbReference>
<comment type="similarity">
    <text evidence="8">Belongs to the pacC/RIM101 family.</text>
</comment>
<gene>
    <name evidence="12" type="ORF">BZA70DRAFT_115549</name>
</gene>
<evidence type="ECO:0000256" key="7">
    <source>
        <dbReference type="ARBA" id="ARBA00023242"/>
    </source>
</evidence>
<dbReference type="InterPro" id="IPR013087">
    <property type="entry name" value="Znf_C2H2_type"/>
</dbReference>
<feature type="region of interest" description="Disordered" evidence="10">
    <location>
        <begin position="32"/>
        <end position="101"/>
    </location>
</feature>
<name>A0ABR1FAE2_9ASCO</name>
<feature type="domain" description="C2H2-type" evidence="11">
    <location>
        <begin position="139"/>
        <end position="168"/>
    </location>
</feature>
<keyword evidence="2" id="KW-0678">Repressor</keyword>
<organism evidence="12 13">
    <name type="scientific">Myxozyma melibiosi</name>
    <dbReference type="NCBI Taxonomy" id="54550"/>
    <lineage>
        <taxon>Eukaryota</taxon>
        <taxon>Fungi</taxon>
        <taxon>Dikarya</taxon>
        <taxon>Ascomycota</taxon>
        <taxon>Saccharomycotina</taxon>
        <taxon>Lipomycetes</taxon>
        <taxon>Lipomycetales</taxon>
        <taxon>Lipomycetaceae</taxon>
        <taxon>Myxozyma</taxon>
    </lineage>
</organism>
<evidence type="ECO:0000256" key="5">
    <source>
        <dbReference type="ARBA" id="ARBA00022771"/>
    </source>
</evidence>
<feature type="region of interest" description="Disordered" evidence="10">
    <location>
        <begin position="184"/>
        <end position="222"/>
    </location>
</feature>
<dbReference type="EMBL" id="JBBJBU010000002">
    <property type="protein sequence ID" value="KAK7206827.1"/>
    <property type="molecule type" value="Genomic_DNA"/>
</dbReference>
<feature type="domain" description="C2H2-type" evidence="11">
    <location>
        <begin position="169"/>
        <end position="196"/>
    </location>
</feature>
<dbReference type="PANTHER" id="PTHR47257">
    <property type="entry name" value="PH-RESPONSE TRANSCRIPTION FACTOR PACC/RIM101"/>
    <property type="match status" value="1"/>
</dbReference>
<evidence type="ECO:0000313" key="12">
    <source>
        <dbReference type="EMBL" id="KAK7206827.1"/>
    </source>
</evidence>
<feature type="compositionally biased region" description="Low complexity" evidence="10">
    <location>
        <begin position="416"/>
        <end position="433"/>
    </location>
</feature>
<feature type="compositionally biased region" description="Basic and acidic residues" evidence="10">
    <location>
        <begin position="184"/>
        <end position="194"/>
    </location>
</feature>
<evidence type="ECO:0000256" key="10">
    <source>
        <dbReference type="SAM" id="MobiDB-lite"/>
    </source>
</evidence>